<dbReference type="AlphaFoldDB" id="A0A523UXA9"/>
<dbReference type="NCBIfam" id="TIGR02175">
    <property type="entry name" value="PorC_KorC"/>
    <property type="match status" value="1"/>
</dbReference>
<keyword evidence="1" id="KW-0560">Oxidoreductase</keyword>
<dbReference type="PANTHER" id="PTHR43366:SF1">
    <property type="entry name" value="PYRUVATE SYNTHASE SUBUNIT PORC"/>
    <property type="match status" value="1"/>
</dbReference>
<dbReference type="InterPro" id="IPR019752">
    <property type="entry name" value="Pyrv/ketoisovalerate_OxRed_cat"/>
</dbReference>
<feature type="domain" description="Pyruvate/ketoisovalerate oxidoreductase catalytic" evidence="2">
    <location>
        <begin position="13"/>
        <end position="186"/>
    </location>
</feature>
<evidence type="ECO:0000313" key="4">
    <source>
        <dbReference type="Proteomes" id="UP000315525"/>
    </source>
</evidence>
<dbReference type="PANTHER" id="PTHR43366">
    <property type="entry name" value="PYRUVATE SYNTHASE SUBUNIT PORC"/>
    <property type="match status" value="1"/>
</dbReference>
<dbReference type="EMBL" id="SOJN01000030">
    <property type="protein sequence ID" value="TET47178.1"/>
    <property type="molecule type" value="Genomic_DNA"/>
</dbReference>
<keyword evidence="3" id="KW-0670">Pyruvate</keyword>
<evidence type="ECO:0000256" key="1">
    <source>
        <dbReference type="ARBA" id="ARBA00023002"/>
    </source>
</evidence>
<protein>
    <submittedName>
        <fullName evidence="3">Pyruvate synthase</fullName>
    </submittedName>
</protein>
<proteinExistence type="predicted"/>
<gene>
    <name evidence="3" type="ORF">E3J62_02225</name>
</gene>
<dbReference type="SUPFAM" id="SSF53323">
    <property type="entry name" value="Pyruvate-ferredoxin oxidoreductase, PFOR, domain III"/>
    <property type="match status" value="1"/>
</dbReference>
<comment type="caution">
    <text evidence="3">The sequence shown here is derived from an EMBL/GenBank/DDBJ whole genome shotgun (WGS) entry which is preliminary data.</text>
</comment>
<dbReference type="Proteomes" id="UP000315525">
    <property type="component" value="Unassembled WGS sequence"/>
</dbReference>
<dbReference type="InterPro" id="IPR051626">
    <property type="entry name" value="Oxidoreductase_gamma_subunit"/>
</dbReference>
<name>A0A523UXA9_UNCT6</name>
<dbReference type="InterPro" id="IPR002869">
    <property type="entry name" value="Pyrv_flavodox_OxRed_cen"/>
</dbReference>
<dbReference type="GO" id="GO:0016625">
    <property type="term" value="F:oxidoreductase activity, acting on the aldehyde or oxo group of donors, iron-sulfur protein as acceptor"/>
    <property type="evidence" value="ECO:0007669"/>
    <property type="project" value="InterPro"/>
</dbReference>
<reference evidence="3 4" key="1">
    <citation type="submission" date="2019-03" db="EMBL/GenBank/DDBJ databases">
        <title>Metabolic potential of uncultured bacteria and archaea associated with petroleum seepage in deep-sea sediments.</title>
        <authorList>
            <person name="Dong X."/>
            <person name="Hubert C."/>
        </authorList>
    </citation>
    <scope>NUCLEOTIDE SEQUENCE [LARGE SCALE GENOMIC DNA]</scope>
    <source>
        <strain evidence="3">E44_bin18</strain>
    </source>
</reference>
<organism evidence="3 4">
    <name type="scientific">candidate division TA06 bacterium</name>
    <dbReference type="NCBI Taxonomy" id="2250710"/>
    <lineage>
        <taxon>Bacteria</taxon>
        <taxon>Bacteria division TA06</taxon>
    </lineage>
</organism>
<sequence>MKKITEIRWHGRGGQGAKTVALLFADAALSTGKYIQGFPEYGPERMGAPMMSFNRLSNEPIKMHCGVSSPDIVVVLDRTLIDSIDVTEGLPEDGTIVVNTPESPAEVRKRLKLKGRKVFTVDASKISLDTLGKVIPNTPMLGAMVKATEVLDFKRMLEDTKSKLSKKFRDRPEIIEGNVNCMRRAYKEVRSE</sequence>
<accession>A0A523UXA9</accession>
<evidence type="ECO:0000313" key="3">
    <source>
        <dbReference type="EMBL" id="TET47178.1"/>
    </source>
</evidence>
<dbReference type="Pfam" id="PF01558">
    <property type="entry name" value="POR"/>
    <property type="match status" value="1"/>
</dbReference>
<evidence type="ECO:0000259" key="2">
    <source>
        <dbReference type="Pfam" id="PF01558"/>
    </source>
</evidence>
<dbReference type="InterPro" id="IPR011894">
    <property type="entry name" value="PorC_KorC"/>
</dbReference>
<dbReference type="Gene3D" id="3.40.920.10">
    <property type="entry name" value="Pyruvate-ferredoxin oxidoreductase, PFOR, domain III"/>
    <property type="match status" value="1"/>
</dbReference>